<proteinExistence type="predicted"/>
<dbReference type="GeneID" id="25407013"/>
<gene>
    <name evidence="1" type="ORF">TCARB_1611</name>
</gene>
<protein>
    <recommendedName>
        <fullName evidence="3">V-type ATP synthase subunit C</fullName>
    </recommendedName>
</protein>
<accession>A0A3G1A9Z8</accession>
<evidence type="ECO:0000313" key="1">
    <source>
        <dbReference type="EMBL" id="AJB42651.1"/>
    </source>
</evidence>
<dbReference type="InterPro" id="IPR044911">
    <property type="entry name" value="V-type_ATPase_csu/dsu_dom_3"/>
</dbReference>
<dbReference type="Gene3D" id="1.10.132.50">
    <property type="entry name" value="ATP synthase (C/AC39) subunit, domain 3"/>
    <property type="match status" value="1"/>
</dbReference>
<dbReference type="STRING" id="697581.TCARB_1611"/>
<dbReference type="SUPFAM" id="SSF103486">
    <property type="entry name" value="V-type ATP synthase subunit C"/>
    <property type="match status" value="1"/>
</dbReference>
<dbReference type="InterPro" id="IPR036079">
    <property type="entry name" value="ATPase_csu/dsu_sf"/>
</dbReference>
<dbReference type="RefSeq" id="WP_052887154.1">
    <property type="nucleotide sequence ID" value="NZ_CP007493.1"/>
</dbReference>
<dbReference type="AlphaFoldDB" id="A0A3G1A9Z8"/>
<organism evidence="1 2">
    <name type="scientific">Thermofilum adornatum 1505</name>
    <dbReference type="NCBI Taxonomy" id="697581"/>
    <lineage>
        <taxon>Archaea</taxon>
        <taxon>Thermoproteota</taxon>
        <taxon>Thermoprotei</taxon>
        <taxon>Thermofilales</taxon>
        <taxon>Thermofilaceae</taxon>
        <taxon>Thermofilum</taxon>
    </lineage>
</organism>
<sequence length="294" mass="34133">MENYIAVRAHGLKSRLLTRNDYEQIVNGDKDVGAFKDYSLIGEKDTLEEKLEKIYRVYVSRITLLAKASQEYSPFIYALLDRLEIENLKIQLRHILGYARPVIYYPYGRHIGPAKISTLKTESSIWEALRERDLLTTDVPKFTTGLVAEREAFLDFQYYAYLMKQLDAVRIDKEEKSELKEAIKSEASLHLAYWTRVLKPQTVENLAKYSGLDAKPAEITLKEESTTDLLKTIHETIMRKIITRIKTRHFTTLPFVYAYNFYAKLEAQNLEKILLGKTIGLPGEIIIRNLIFLE</sequence>
<name>A0A3G1A9Z8_9CREN</name>
<dbReference type="Proteomes" id="UP000266720">
    <property type="component" value="Chromosome"/>
</dbReference>
<reference evidence="2" key="1">
    <citation type="book" date="2010" name="EXTREMOPHILES" publisher="0:0-0">
        <title>Complete genome sequences of ten hyperthermophilic archaea reveal their metabolic capabilities and possible ecological roles.</title>
        <editorList>
            <person name="?"/>
        </editorList>
        <authorList>
            <person name="Ravin N.V."/>
            <person name="Mardanov A.V."/>
            <person name="Bonch-Osmolovskaya E.A."/>
            <person name="Skryabin K.G."/>
        </authorList>
    </citation>
    <scope>NUCLEOTIDE SEQUENCE [LARGE SCALE GENOMIC DNA]</scope>
    <source>
        <strain evidence="2">1505</strain>
    </source>
</reference>
<dbReference type="KEGG" id="tcb:TCARB_1611"/>
<dbReference type="EMBL" id="CP007493">
    <property type="protein sequence ID" value="AJB42651.1"/>
    <property type="molecule type" value="Genomic_DNA"/>
</dbReference>
<evidence type="ECO:0000313" key="2">
    <source>
        <dbReference type="Proteomes" id="UP000266720"/>
    </source>
</evidence>
<evidence type="ECO:0008006" key="3">
    <source>
        <dbReference type="Google" id="ProtNLM"/>
    </source>
</evidence>